<evidence type="ECO:0000313" key="3">
    <source>
        <dbReference type="EMBL" id="HGG92629.1"/>
    </source>
</evidence>
<dbReference type="EMBL" id="DSRP01000463">
    <property type="protein sequence ID" value="HGG92629.1"/>
    <property type="molecule type" value="Genomic_DNA"/>
</dbReference>
<organism evidence="3">
    <name type="scientific">Fundidesulfovibrio putealis</name>
    <dbReference type="NCBI Taxonomy" id="270496"/>
    <lineage>
        <taxon>Bacteria</taxon>
        <taxon>Pseudomonadati</taxon>
        <taxon>Thermodesulfobacteriota</taxon>
        <taxon>Desulfovibrionia</taxon>
        <taxon>Desulfovibrionales</taxon>
        <taxon>Desulfovibrionaceae</taxon>
        <taxon>Fundidesulfovibrio</taxon>
    </lineage>
</organism>
<feature type="chain" id="PRO_5027944458" evidence="1">
    <location>
        <begin position="21"/>
        <end position="167"/>
    </location>
</feature>
<dbReference type="Gene3D" id="3.50.70.20">
    <property type="entry name" value="Cytochrome P460"/>
    <property type="match status" value="1"/>
</dbReference>
<evidence type="ECO:0000256" key="1">
    <source>
        <dbReference type="SAM" id="SignalP"/>
    </source>
</evidence>
<proteinExistence type="predicted"/>
<reference evidence="3" key="1">
    <citation type="journal article" date="2020" name="mSystems">
        <title>Genome- and Community-Level Interaction Insights into Carbon Utilization and Element Cycling Functions of Hydrothermarchaeota in Hydrothermal Sediment.</title>
        <authorList>
            <person name="Zhou Z."/>
            <person name="Liu Y."/>
            <person name="Xu W."/>
            <person name="Pan J."/>
            <person name="Luo Z.H."/>
            <person name="Li M."/>
        </authorList>
    </citation>
    <scope>NUCLEOTIDE SEQUENCE [LARGE SCALE GENOMIC DNA]</scope>
    <source>
        <strain evidence="3">SpSt-413</strain>
    </source>
</reference>
<feature type="domain" description="Cytochrome P460" evidence="2">
    <location>
        <begin position="34"/>
        <end position="161"/>
    </location>
</feature>
<accession>A0A7C4EIX6</accession>
<dbReference type="InterPro" id="IPR032033">
    <property type="entry name" value="Cytochrome_P460"/>
</dbReference>
<comment type="caution">
    <text evidence="3">The sequence shown here is derived from an EMBL/GenBank/DDBJ whole genome shotgun (WGS) entry which is preliminary data.</text>
</comment>
<sequence>MVAVAVAVLFATGPWAVAWAADTAAPALNGLVMPQGYEDWPVISVTHRLDNKTMRVILGNEVAVKAARAGQTNPWPDGSILGKVVWKEKPKESWPDAIAPDTLVHVEFMYKDSVKFAGNGTGWGWARWLGKELKPYGKDASAEQECIACHMSRKGKDWVFTVPAPMP</sequence>
<gene>
    <name evidence="3" type="ORF">ENR59_06715</name>
</gene>
<evidence type="ECO:0000259" key="2">
    <source>
        <dbReference type="Pfam" id="PF16694"/>
    </source>
</evidence>
<feature type="signal peptide" evidence="1">
    <location>
        <begin position="1"/>
        <end position="20"/>
    </location>
</feature>
<name>A0A7C4EIX6_9BACT</name>
<keyword evidence="1" id="KW-0732">Signal</keyword>
<dbReference type="CDD" id="cd20753">
    <property type="entry name" value="cyt_P460_Mc-like"/>
    <property type="match status" value="1"/>
</dbReference>
<protein>
    <submittedName>
        <fullName evidence="3">Cytochrome P460</fullName>
    </submittedName>
</protein>
<dbReference type="Pfam" id="PF16694">
    <property type="entry name" value="Cytochrome_P460"/>
    <property type="match status" value="1"/>
</dbReference>
<dbReference type="InterPro" id="IPR038142">
    <property type="entry name" value="Cytochrome_P460_sp"/>
</dbReference>
<dbReference type="AlphaFoldDB" id="A0A7C4EIX6"/>